<dbReference type="RefSeq" id="WP_165130340.1">
    <property type="nucleotide sequence ID" value="NZ_CP049247.1"/>
</dbReference>
<sequence>MTAPAFGMQFFRPNTEPAPVLGADFSKILVIETSADASNTEFPIDAPKRISSSDPDAVEALGSGLLADAVKGINDQLNSLNRGADVTIYRVQEGANPAVTAAAIAAAVNALAEIPSAVKATPRIVVAGRTSFRPDADTASPVLTALEANLGKILAIAPVDVNDTSALKAIEDREFLTSERIMPIGVAARVYEGENVVTRPMGPRVAGLIARIDNENKGLPFKPFANQPIYGLAGLSRDIRFNLLDGSTEGQQMLAANVAIVDQGETGIDGAIADGGFVFIGLDNAQTSTLWEQMHQVRGTDYIVTQFIGITRQFLGKNTIDVPMAEAWINSIAYALRDHKVDGNILGYAPKETMFKLDQNSPENIRLCKLSLDIAMEPAPGFKLADHTIRRYRPAVEGLVGDIIMRLASAA</sequence>
<dbReference type="AlphaFoldDB" id="A0A7W6LK24"/>
<protein>
    <recommendedName>
        <fullName evidence="3">Phage tail protein</fullName>
    </recommendedName>
</protein>
<evidence type="ECO:0000313" key="2">
    <source>
        <dbReference type="Proteomes" id="UP000519897"/>
    </source>
</evidence>
<reference evidence="1 2" key="1">
    <citation type="submission" date="2020-08" db="EMBL/GenBank/DDBJ databases">
        <title>Genomic Encyclopedia of Type Strains, Phase IV (KMG-IV): sequencing the most valuable type-strain genomes for metagenomic binning, comparative biology and taxonomic classification.</title>
        <authorList>
            <person name="Goeker M."/>
        </authorList>
    </citation>
    <scope>NUCLEOTIDE SEQUENCE [LARGE SCALE GENOMIC DNA]</scope>
    <source>
        <strain evidence="1 2">DSM 29514</strain>
    </source>
</reference>
<accession>A0A7W6LK24</accession>
<proteinExistence type="predicted"/>
<comment type="caution">
    <text evidence="1">The sequence shown here is derived from an EMBL/GenBank/DDBJ whole genome shotgun (WGS) entry which is preliminary data.</text>
</comment>
<organism evidence="1 2">
    <name type="scientific">Rhizobium rhizoryzae</name>
    <dbReference type="NCBI Taxonomy" id="451876"/>
    <lineage>
        <taxon>Bacteria</taxon>
        <taxon>Pseudomonadati</taxon>
        <taxon>Pseudomonadota</taxon>
        <taxon>Alphaproteobacteria</taxon>
        <taxon>Hyphomicrobiales</taxon>
        <taxon>Rhizobiaceae</taxon>
        <taxon>Rhizobium/Agrobacterium group</taxon>
        <taxon>Rhizobium</taxon>
    </lineage>
</organism>
<dbReference type="EMBL" id="JACIEC010000012">
    <property type="protein sequence ID" value="MBB4145824.1"/>
    <property type="molecule type" value="Genomic_DNA"/>
</dbReference>
<gene>
    <name evidence="1" type="ORF">GGQ72_004390</name>
</gene>
<name>A0A7W6LK24_9HYPH</name>
<evidence type="ECO:0008006" key="3">
    <source>
        <dbReference type="Google" id="ProtNLM"/>
    </source>
</evidence>
<evidence type="ECO:0000313" key="1">
    <source>
        <dbReference type="EMBL" id="MBB4145824.1"/>
    </source>
</evidence>
<keyword evidence="2" id="KW-1185">Reference proteome</keyword>
<dbReference type="Proteomes" id="UP000519897">
    <property type="component" value="Unassembled WGS sequence"/>
</dbReference>